<dbReference type="EMBL" id="PGCI01000033">
    <property type="protein sequence ID" value="PLW47152.1"/>
    <property type="molecule type" value="Genomic_DNA"/>
</dbReference>
<feature type="compositionally biased region" description="Polar residues" evidence="1">
    <location>
        <begin position="1"/>
        <end position="13"/>
    </location>
</feature>
<accession>A0A2N5T623</accession>
<evidence type="ECO:0000313" key="4">
    <source>
        <dbReference type="Proteomes" id="UP000235392"/>
    </source>
</evidence>
<sequence>MSSQQTHRQSQPCNMAEITRNQLPPLHASEKVPLLSGLSLGANRGQLLAQSTTTVPIKRNCKTKEQMHVYQEEQDRLKRLKAAQKEAAKAKSSSASSSQGHGRSRGRLRNTQSQSTTSSQSELLSSTLSLVPNSNPAFILEDYQNI</sequence>
<evidence type="ECO:0000313" key="3">
    <source>
        <dbReference type="EMBL" id="PLW47152.1"/>
    </source>
</evidence>
<reference evidence="2 4" key="1">
    <citation type="submission" date="2017-11" db="EMBL/GenBank/DDBJ databases">
        <title>De novo assembly and phasing of dikaryotic genomes from two isolates of Puccinia coronata f. sp. avenae, the causal agent of oat crown rust.</title>
        <authorList>
            <person name="Miller M.E."/>
            <person name="Zhang Y."/>
            <person name="Omidvar V."/>
            <person name="Sperschneider J."/>
            <person name="Schwessinger B."/>
            <person name="Raley C."/>
            <person name="Palmer J.M."/>
            <person name="Garnica D."/>
            <person name="Upadhyaya N."/>
            <person name="Rathjen J."/>
            <person name="Taylor J.M."/>
            <person name="Park R.F."/>
            <person name="Dodds P.N."/>
            <person name="Hirsch C.D."/>
            <person name="Kianian S.F."/>
            <person name="Figueroa M."/>
        </authorList>
    </citation>
    <scope>NUCLEOTIDE SEQUENCE [LARGE SCALE GENOMIC DNA]</scope>
    <source>
        <strain evidence="2">12SD80</strain>
    </source>
</reference>
<gene>
    <name evidence="3" type="ORF">PCASD_02359</name>
    <name evidence="2" type="ORF">PCASD_13420</name>
</gene>
<feature type="region of interest" description="Disordered" evidence="1">
    <location>
        <begin position="1"/>
        <end position="25"/>
    </location>
</feature>
<feature type="compositionally biased region" description="Basic and acidic residues" evidence="1">
    <location>
        <begin position="69"/>
        <end position="89"/>
    </location>
</feature>
<feature type="compositionally biased region" description="Low complexity" evidence="1">
    <location>
        <begin position="109"/>
        <end position="127"/>
    </location>
</feature>
<evidence type="ECO:0000313" key="2">
    <source>
        <dbReference type="EMBL" id="PLW20934.1"/>
    </source>
</evidence>
<feature type="region of interest" description="Disordered" evidence="1">
    <location>
        <begin position="69"/>
        <end position="127"/>
    </location>
</feature>
<protein>
    <submittedName>
        <fullName evidence="2">Uncharacterized protein</fullName>
    </submittedName>
</protein>
<dbReference type="AlphaFoldDB" id="A0A2N5T623"/>
<name>A0A2N5T623_9BASI</name>
<organism evidence="2 4">
    <name type="scientific">Puccinia coronata f. sp. avenae</name>
    <dbReference type="NCBI Taxonomy" id="200324"/>
    <lineage>
        <taxon>Eukaryota</taxon>
        <taxon>Fungi</taxon>
        <taxon>Dikarya</taxon>
        <taxon>Basidiomycota</taxon>
        <taxon>Pucciniomycotina</taxon>
        <taxon>Pucciniomycetes</taxon>
        <taxon>Pucciniales</taxon>
        <taxon>Pucciniaceae</taxon>
        <taxon>Puccinia</taxon>
    </lineage>
</organism>
<comment type="caution">
    <text evidence="2">The sequence shown here is derived from an EMBL/GenBank/DDBJ whole genome shotgun (WGS) entry which is preliminary data.</text>
</comment>
<evidence type="ECO:0000256" key="1">
    <source>
        <dbReference type="SAM" id="MobiDB-lite"/>
    </source>
</evidence>
<dbReference type="Proteomes" id="UP000235392">
    <property type="component" value="Unassembled WGS sequence"/>
</dbReference>
<dbReference type="EMBL" id="PGCI01000691">
    <property type="protein sequence ID" value="PLW20934.1"/>
    <property type="molecule type" value="Genomic_DNA"/>
</dbReference>
<proteinExistence type="predicted"/>
<feature type="compositionally biased region" description="Low complexity" evidence="1">
    <location>
        <begin position="90"/>
        <end position="101"/>
    </location>
</feature>